<dbReference type="EMBL" id="AMRV01000006">
    <property type="protein sequence ID" value="EMD82699.1"/>
    <property type="molecule type" value="Genomic_DNA"/>
</dbReference>
<protein>
    <submittedName>
        <fullName evidence="1">Uncharacterized protein</fullName>
    </submittedName>
</protein>
<reference evidence="1 2" key="1">
    <citation type="journal article" date="2013" name="Genome Announc.">
        <title>Draft Genome Sequence of Strain JLT2015T, Belonging to the Family Sphingomonadaceae of the Alphaproteobacteria.</title>
        <authorList>
            <person name="Tang K."/>
            <person name="Liu K."/>
            <person name="Li S."/>
            <person name="Jiao N."/>
        </authorList>
    </citation>
    <scope>NUCLEOTIDE SEQUENCE [LARGE SCALE GENOMIC DNA]</scope>
    <source>
        <strain evidence="1 2">JLT2015</strain>
    </source>
</reference>
<evidence type="ECO:0000313" key="2">
    <source>
        <dbReference type="Proteomes" id="UP000011717"/>
    </source>
</evidence>
<organism evidence="1 2">
    <name type="scientific">Pacificimonas flava</name>
    <dbReference type="NCBI Taxonomy" id="1234595"/>
    <lineage>
        <taxon>Bacteria</taxon>
        <taxon>Pseudomonadati</taxon>
        <taxon>Pseudomonadota</taxon>
        <taxon>Alphaproteobacteria</taxon>
        <taxon>Sphingomonadales</taxon>
        <taxon>Sphingosinicellaceae</taxon>
        <taxon>Pacificimonas</taxon>
    </lineage>
</organism>
<name>M2T840_9SPHN</name>
<evidence type="ECO:0000313" key="1">
    <source>
        <dbReference type="EMBL" id="EMD82699.1"/>
    </source>
</evidence>
<comment type="caution">
    <text evidence="1">The sequence shown here is derived from an EMBL/GenBank/DDBJ whole genome shotgun (WGS) entry which is preliminary data.</text>
</comment>
<keyword evidence="2" id="KW-1185">Reference proteome</keyword>
<dbReference type="Proteomes" id="UP000011717">
    <property type="component" value="Unassembled WGS sequence"/>
</dbReference>
<proteinExistence type="predicted"/>
<dbReference type="AlphaFoldDB" id="M2T840"/>
<accession>M2T840</accession>
<gene>
    <name evidence="1" type="ORF">C725_2086</name>
</gene>
<sequence length="154" mass="17268">MMHKYGLQVAYRLADRGYPELMEQFARGWMFRFGEVGATAGYYPKTAGGFEVEFPPANVWTSTKNAMDWWQANTGSDFWPRRETWDGAEGAIVTLTAEGFEMLQDLVDRGKLDPVPGLDDAAAKNLATVKRAKNIGQGQNDARFAVVPWTDVQR</sequence>